<dbReference type="InterPro" id="IPR050228">
    <property type="entry name" value="Carboxylesterase_BioH"/>
</dbReference>
<evidence type="ECO:0000313" key="3">
    <source>
        <dbReference type="Proteomes" id="UP001597307"/>
    </source>
</evidence>
<dbReference type="InterPro" id="IPR000073">
    <property type="entry name" value="AB_hydrolase_1"/>
</dbReference>
<organism evidence="2 3">
    <name type="scientific">Arthrobacter flavus</name>
    <dbReference type="NCBI Taxonomy" id="95172"/>
    <lineage>
        <taxon>Bacteria</taxon>
        <taxon>Bacillati</taxon>
        <taxon>Actinomycetota</taxon>
        <taxon>Actinomycetes</taxon>
        <taxon>Micrococcales</taxon>
        <taxon>Micrococcaceae</taxon>
        <taxon>Arthrobacter</taxon>
    </lineage>
</organism>
<protein>
    <submittedName>
        <fullName evidence="2">Alpha/beta fold hydrolase</fullName>
    </submittedName>
</protein>
<sequence>MSRSIWEHSQTVVVDGVSCSVRTVGAGDREVVLIHGIGVSARYFEPVAERLARTCTVHAIELPGFGAMPAPRRRLTVKEFGGIAAAVMRILGVRDAVVVGHSMGSQVAAEAVRAAPELVGRLVLLAPTINDRERTVATQMMRLAQDTLRESPVANYIVISDYFRAGMRWYLKTLPSMLEHRLEEALPDITCPVILVRGSRDPIVPSDWLARLAATGQVVTTGEIQGEPHVMMYRSPEPTARFCLGETSRVTR</sequence>
<dbReference type="Pfam" id="PF12697">
    <property type="entry name" value="Abhydrolase_6"/>
    <property type="match status" value="1"/>
</dbReference>
<dbReference type="EMBL" id="JBHUGA010000011">
    <property type="protein sequence ID" value="MFD1846316.1"/>
    <property type="molecule type" value="Genomic_DNA"/>
</dbReference>
<accession>A0ABW4Q6N4</accession>
<proteinExistence type="predicted"/>
<dbReference type="GO" id="GO:0016787">
    <property type="term" value="F:hydrolase activity"/>
    <property type="evidence" value="ECO:0007669"/>
    <property type="project" value="UniProtKB-KW"/>
</dbReference>
<dbReference type="RefSeq" id="WP_343879772.1">
    <property type="nucleotide sequence ID" value="NZ_BAAAIJ010000047.1"/>
</dbReference>
<name>A0ABW4Q6N4_9MICC</name>
<dbReference type="InterPro" id="IPR029058">
    <property type="entry name" value="AB_hydrolase_fold"/>
</dbReference>
<keyword evidence="2" id="KW-0378">Hydrolase</keyword>
<dbReference type="Gene3D" id="3.40.50.1820">
    <property type="entry name" value="alpha/beta hydrolase"/>
    <property type="match status" value="1"/>
</dbReference>
<evidence type="ECO:0000259" key="1">
    <source>
        <dbReference type="Pfam" id="PF12697"/>
    </source>
</evidence>
<dbReference type="PANTHER" id="PTHR43194">
    <property type="entry name" value="HYDROLASE ALPHA/BETA FOLD FAMILY"/>
    <property type="match status" value="1"/>
</dbReference>
<dbReference type="PANTHER" id="PTHR43194:SF2">
    <property type="entry name" value="PEROXISOMAL MEMBRANE PROTEIN LPX1"/>
    <property type="match status" value="1"/>
</dbReference>
<dbReference type="Proteomes" id="UP001597307">
    <property type="component" value="Unassembled WGS sequence"/>
</dbReference>
<dbReference type="SUPFAM" id="SSF53474">
    <property type="entry name" value="alpha/beta-Hydrolases"/>
    <property type="match status" value="1"/>
</dbReference>
<keyword evidence="3" id="KW-1185">Reference proteome</keyword>
<evidence type="ECO:0000313" key="2">
    <source>
        <dbReference type="EMBL" id="MFD1846316.1"/>
    </source>
</evidence>
<feature type="domain" description="AB hydrolase-1" evidence="1">
    <location>
        <begin position="31"/>
        <end position="241"/>
    </location>
</feature>
<comment type="caution">
    <text evidence="2">The sequence shown here is derived from an EMBL/GenBank/DDBJ whole genome shotgun (WGS) entry which is preliminary data.</text>
</comment>
<reference evidence="3" key="1">
    <citation type="journal article" date="2019" name="Int. J. Syst. Evol. Microbiol.">
        <title>The Global Catalogue of Microorganisms (GCM) 10K type strain sequencing project: providing services to taxonomists for standard genome sequencing and annotation.</title>
        <authorList>
            <consortium name="The Broad Institute Genomics Platform"/>
            <consortium name="The Broad Institute Genome Sequencing Center for Infectious Disease"/>
            <person name="Wu L."/>
            <person name="Ma J."/>
        </authorList>
    </citation>
    <scope>NUCLEOTIDE SEQUENCE [LARGE SCALE GENOMIC DNA]</scope>
    <source>
        <strain evidence="3">JCM 11496</strain>
    </source>
</reference>
<gene>
    <name evidence="2" type="ORF">ACFSFX_06850</name>
</gene>